<dbReference type="OrthoDB" id="77405at2759"/>
<feature type="transmembrane region" description="Helical" evidence="8">
    <location>
        <begin position="401"/>
        <end position="419"/>
    </location>
</feature>
<feature type="transmembrane region" description="Helical" evidence="8">
    <location>
        <begin position="505"/>
        <end position="523"/>
    </location>
</feature>
<feature type="region of interest" description="Disordered" evidence="7">
    <location>
        <begin position="1"/>
        <end position="38"/>
    </location>
</feature>
<keyword evidence="10" id="KW-1185">Reference proteome</keyword>
<comment type="subcellular location">
    <subcellularLocation>
        <location evidence="1">Membrane</location>
        <topology evidence="1">Multi-pass membrane protein</topology>
    </subcellularLocation>
</comment>
<protein>
    <recommendedName>
        <fullName evidence="11">Oligopeptide transporter</fullName>
    </recommendedName>
</protein>
<accession>A0A139IQ40</accession>
<dbReference type="STRING" id="113226.A0A139IQ40"/>
<sequence>MANVNEGPIDRTIEPMGNINPDVPPLTEKQNNFNDFSGGAVEYNTEKMASSSSNEDKEFEKVGTTCVREMDEDEFQKPGSEDLIEQDPFTPFQDLPEERHVIVTIRAVVVGVICGALVNASNIYLGLKTGWTFGASLFGAIIGFAVLKPLGRKLPESFPILGGEFGPRENNIVQTAATAAGGLSSVFISGIPALYQLGLLDTPKEDFTRLITLTIVGAYFGFLMSTPLRKFFIIYVARELKLIFPTPAATAMTIRAMHMAATGEAIAKLKMRALSYAFSAALLLRVVSQYAIGILWDWHIFTWFFIWGNYKNQALAAENWGWMIEWTPAFIGAGMLVGLNTAISFYGGSILAWGIIGPALVHNKVAFGKQLAPHDEKWSGLVTFASLKASSSTKDTPSPRFWLMWPGVLLMIVVSFVELGLQYKVFFHVSKAIYRGSCSGIAAAMRKMGKRSEAMERRGAQKPADYVEDFAEDKELVKWWMWAPAIAFVIIMTCVVMAVQFDMPVGMSLLSVFLAFFFSLLAVQCAGVTDITPLTAASKASQIVLGGATKGEHWQLEHAQRLNLLGGSLASIGANQASDLVGDFRVGFLLKTSPKQQWLAQGLGTIVACFLAPALFMLFAKAYPCILDSSAETCPFSAPSVAAWKAVAVAMTDPEFPVPTSSGIFSIIFAIFGGIMILIRHYAYRGKWEKYRVYHPNMMCVGLAFVLPQTYYGLAMIIGALPCYYWAKKNPKSFDIYGFAIAAGLIAGEGIGGVVNAIFQVAGIAGPDPYGTNIACPANSC</sequence>
<feature type="transmembrane region" description="Helical" evidence="8">
    <location>
        <begin position="661"/>
        <end position="679"/>
    </location>
</feature>
<dbReference type="Pfam" id="PF03169">
    <property type="entry name" value="OPT"/>
    <property type="match status" value="1"/>
</dbReference>
<feature type="transmembrane region" description="Helical" evidence="8">
    <location>
        <begin position="207"/>
        <end position="228"/>
    </location>
</feature>
<dbReference type="NCBIfam" id="TIGR00728">
    <property type="entry name" value="OPT_sfam"/>
    <property type="match status" value="1"/>
</dbReference>
<dbReference type="PANTHER" id="PTHR31645:SF3">
    <property type="entry name" value="OLIGOPEPTIDE TRANSPORTER"/>
    <property type="match status" value="1"/>
</dbReference>
<evidence type="ECO:0000256" key="8">
    <source>
        <dbReference type="SAM" id="Phobius"/>
    </source>
</evidence>
<dbReference type="GO" id="GO:0000329">
    <property type="term" value="C:fungal-type vacuole membrane"/>
    <property type="evidence" value="ECO:0007669"/>
    <property type="project" value="TreeGrafter"/>
</dbReference>
<feature type="transmembrane region" description="Helical" evidence="8">
    <location>
        <begin position="103"/>
        <end position="125"/>
    </location>
</feature>
<reference evidence="9 10" key="1">
    <citation type="submission" date="2015-07" db="EMBL/GenBank/DDBJ databases">
        <title>Comparative genomics of the Sigatoka disease complex on banana suggests a link between parallel evolutionary changes in Pseudocercospora fijiensis and Pseudocercospora eumusae and increased virulence on the banana host.</title>
        <authorList>
            <person name="Chang T.-C."/>
            <person name="Salvucci A."/>
            <person name="Crous P.W."/>
            <person name="Stergiopoulos I."/>
        </authorList>
    </citation>
    <scope>NUCLEOTIDE SEQUENCE [LARGE SCALE GENOMIC DNA]</scope>
    <source>
        <strain evidence="9 10">CBS 116634</strain>
    </source>
</reference>
<feature type="transmembrane region" description="Helical" evidence="8">
    <location>
        <begin position="276"/>
        <end position="296"/>
    </location>
</feature>
<keyword evidence="5 8" id="KW-1133">Transmembrane helix</keyword>
<keyword evidence="3" id="KW-0813">Transport</keyword>
<dbReference type="PANTHER" id="PTHR31645">
    <property type="entry name" value="OLIGOPEPTIDE TRANSPORTER YGL114W-RELATED"/>
    <property type="match status" value="1"/>
</dbReference>
<dbReference type="GO" id="GO:0035673">
    <property type="term" value="F:oligopeptide transmembrane transporter activity"/>
    <property type="evidence" value="ECO:0007669"/>
    <property type="project" value="InterPro"/>
</dbReference>
<dbReference type="InterPro" id="IPR004813">
    <property type="entry name" value="OPT"/>
</dbReference>
<dbReference type="EMBL" id="LFZO01000028">
    <property type="protein sequence ID" value="KXT16883.1"/>
    <property type="molecule type" value="Genomic_DNA"/>
</dbReference>
<comment type="similarity">
    <text evidence="2">Belongs to the oligopeptide OPT transporter family.</text>
</comment>
<organism evidence="9 10">
    <name type="scientific">Pseudocercospora musae</name>
    <dbReference type="NCBI Taxonomy" id="113226"/>
    <lineage>
        <taxon>Eukaryota</taxon>
        <taxon>Fungi</taxon>
        <taxon>Dikarya</taxon>
        <taxon>Ascomycota</taxon>
        <taxon>Pezizomycotina</taxon>
        <taxon>Dothideomycetes</taxon>
        <taxon>Dothideomycetidae</taxon>
        <taxon>Mycosphaerellales</taxon>
        <taxon>Mycosphaerellaceae</taxon>
        <taxon>Pseudocercospora</taxon>
    </lineage>
</organism>
<gene>
    <name evidence="9" type="ORF">AC579_4744</name>
</gene>
<feature type="transmembrane region" description="Helical" evidence="8">
    <location>
        <begin position="329"/>
        <end position="356"/>
    </location>
</feature>
<comment type="caution">
    <text evidence="9">The sequence shown here is derived from an EMBL/GenBank/DDBJ whole genome shotgun (WGS) entry which is preliminary data.</text>
</comment>
<feature type="transmembrane region" description="Helical" evidence="8">
    <location>
        <begin position="598"/>
        <end position="620"/>
    </location>
</feature>
<feature type="transmembrane region" description="Helical" evidence="8">
    <location>
        <begin position="479"/>
        <end position="499"/>
    </location>
</feature>
<feature type="transmembrane region" description="Helical" evidence="8">
    <location>
        <begin position="172"/>
        <end position="195"/>
    </location>
</feature>
<evidence type="ECO:0000256" key="3">
    <source>
        <dbReference type="ARBA" id="ARBA00022448"/>
    </source>
</evidence>
<evidence type="ECO:0000313" key="9">
    <source>
        <dbReference type="EMBL" id="KXT16883.1"/>
    </source>
</evidence>
<feature type="transmembrane region" description="Helical" evidence="8">
    <location>
        <begin position="700"/>
        <end position="727"/>
    </location>
</feature>
<keyword evidence="4 8" id="KW-0812">Transmembrane</keyword>
<dbReference type="Proteomes" id="UP000073492">
    <property type="component" value="Unassembled WGS sequence"/>
</dbReference>
<evidence type="ECO:0000256" key="6">
    <source>
        <dbReference type="ARBA" id="ARBA00023136"/>
    </source>
</evidence>
<evidence type="ECO:0000256" key="2">
    <source>
        <dbReference type="ARBA" id="ARBA00008807"/>
    </source>
</evidence>
<feature type="transmembrane region" description="Helical" evidence="8">
    <location>
        <begin position="739"/>
        <end position="759"/>
    </location>
</feature>
<evidence type="ECO:0000256" key="4">
    <source>
        <dbReference type="ARBA" id="ARBA00022692"/>
    </source>
</evidence>
<proteinExistence type="inferred from homology"/>
<evidence type="ECO:0000256" key="5">
    <source>
        <dbReference type="ARBA" id="ARBA00022989"/>
    </source>
</evidence>
<evidence type="ECO:0000256" key="7">
    <source>
        <dbReference type="SAM" id="MobiDB-lite"/>
    </source>
</evidence>
<keyword evidence="6 8" id="KW-0472">Membrane</keyword>
<evidence type="ECO:0000313" key="10">
    <source>
        <dbReference type="Proteomes" id="UP000073492"/>
    </source>
</evidence>
<dbReference type="InterPro" id="IPR045035">
    <property type="entry name" value="YSL-like"/>
</dbReference>
<evidence type="ECO:0000256" key="1">
    <source>
        <dbReference type="ARBA" id="ARBA00004141"/>
    </source>
</evidence>
<dbReference type="AlphaFoldDB" id="A0A139IQ40"/>
<feature type="transmembrane region" description="Helical" evidence="8">
    <location>
        <begin position="131"/>
        <end position="151"/>
    </location>
</feature>
<name>A0A139IQ40_9PEZI</name>
<evidence type="ECO:0008006" key="11">
    <source>
        <dbReference type="Google" id="ProtNLM"/>
    </source>
</evidence>